<evidence type="ECO:0000313" key="2">
    <source>
        <dbReference type="EMBL" id="CUH66822.1"/>
    </source>
</evidence>
<accession>A0A0P1FFA7</accession>
<keyword evidence="1" id="KW-0732">Signal</keyword>
<evidence type="ECO:0000313" key="3">
    <source>
        <dbReference type="EMBL" id="CUH71521.1"/>
    </source>
</evidence>
<dbReference type="RefSeq" id="WP_058242832.1">
    <property type="nucleotide sequence ID" value="NZ_CYSB01000027.1"/>
</dbReference>
<evidence type="ECO:0000256" key="1">
    <source>
        <dbReference type="SAM" id="SignalP"/>
    </source>
</evidence>
<reference evidence="2 4" key="1">
    <citation type="submission" date="2015-09" db="EMBL/GenBank/DDBJ databases">
        <authorList>
            <person name="Rodrigo-Torres L."/>
            <person name="Arahal D.R."/>
        </authorList>
    </citation>
    <scope>NUCLEOTIDE SEQUENCE [LARGE SCALE GENOMIC DNA]</scope>
    <source>
        <strain evidence="2 4">CECT 5118</strain>
    </source>
</reference>
<dbReference type="EMBL" id="CYSB01000027">
    <property type="protein sequence ID" value="CUH66822.1"/>
    <property type="molecule type" value="Genomic_DNA"/>
</dbReference>
<gene>
    <name evidence="2" type="ORF">TL5118_01918</name>
    <name evidence="3" type="ORF">TL5120_01310</name>
</gene>
<evidence type="ECO:0000313" key="5">
    <source>
        <dbReference type="Proteomes" id="UP000051887"/>
    </source>
</evidence>
<feature type="signal peptide" evidence="1">
    <location>
        <begin position="1"/>
        <end position="28"/>
    </location>
</feature>
<dbReference type="EMBL" id="CYSC01000021">
    <property type="protein sequence ID" value="CUH71521.1"/>
    <property type="molecule type" value="Genomic_DNA"/>
</dbReference>
<feature type="chain" id="PRO_5009792395" description="Secreted protein" evidence="1">
    <location>
        <begin position="29"/>
        <end position="148"/>
    </location>
</feature>
<proteinExistence type="predicted"/>
<evidence type="ECO:0000313" key="4">
    <source>
        <dbReference type="Proteomes" id="UP000051086"/>
    </source>
</evidence>
<evidence type="ECO:0008006" key="6">
    <source>
        <dbReference type="Google" id="ProtNLM"/>
    </source>
</evidence>
<dbReference type="Proteomes" id="UP000051086">
    <property type="component" value="Unassembled WGS sequence"/>
</dbReference>
<protein>
    <recommendedName>
        <fullName evidence="6">Secreted protein</fullName>
    </recommendedName>
</protein>
<reference evidence="3 5" key="2">
    <citation type="submission" date="2015-09" db="EMBL/GenBank/DDBJ databases">
        <authorList>
            <consortium name="Swine Surveillance"/>
        </authorList>
    </citation>
    <scope>NUCLEOTIDE SEQUENCE [LARGE SCALE GENOMIC DNA]</scope>
    <source>
        <strain evidence="3 5">5120</strain>
    </source>
</reference>
<dbReference type="Proteomes" id="UP000051887">
    <property type="component" value="Unassembled WGS sequence"/>
</dbReference>
<organism evidence="3 5">
    <name type="scientific">Thalassovita autumnalis</name>
    <dbReference type="NCBI Taxonomy" id="2072972"/>
    <lineage>
        <taxon>Bacteria</taxon>
        <taxon>Pseudomonadati</taxon>
        <taxon>Pseudomonadota</taxon>
        <taxon>Alphaproteobacteria</taxon>
        <taxon>Rhodobacterales</taxon>
        <taxon>Roseobacteraceae</taxon>
        <taxon>Thalassovita</taxon>
    </lineage>
</organism>
<keyword evidence="4" id="KW-1185">Reference proteome</keyword>
<dbReference type="AlphaFoldDB" id="A0A0P1FFA7"/>
<name>A0A0P1FFA7_9RHOB</name>
<sequence>MRLSPPSLSVAALAAALAPALGATLSLAGTVALAPAPLMADQMTEDAALFEIPLTTSDVPERWRLDHGPLPAKAQITLLYEDGSAFSGVQFFGQRGAIPPGRHQIIAEPPTQPIRGSIRVRAFIWTPTTGLRPATPGEITLLEPLPAR</sequence>